<dbReference type="RefSeq" id="WP_389364848.1">
    <property type="nucleotide sequence ID" value="NZ_JBIACK010000021.1"/>
</dbReference>
<evidence type="ECO:0000313" key="1">
    <source>
        <dbReference type="EMBL" id="MFE8703919.1"/>
    </source>
</evidence>
<accession>A0ABW6KI35</accession>
<name>A0ABW6KI35_9BACI</name>
<dbReference type="EMBL" id="JBIACK010000021">
    <property type="protein sequence ID" value="MFE8703919.1"/>
    <property type="molecule type" value="Genomic_DNA"/>
</dbReference>
<keyword evidence="2" id="KW-1185">Reference proteome</keyword>
<sequence length="92" mass="10494">MNEKHIVFSENNDRAYGKEKDFNNADEFEKTVQEQHPEEFCLIENIRIEACISTLEGISSETLIPLSNTDIQIENYFVAEISEIGIAGVEKL</sequence>
<gene>
    <name evidence="1" type="ORF">ACFYKX_25435</name>
</gene>
<comment type="caution">
    <text evidence="1">The sequence shown here is derived from an EMBL/GenBank/DDBJ whole genome shotgun (WGS) entry which is preliminary data.</text>
</comment>
<proteinExistence type="predicted"/>
<dbReference type="Proteomes" id="UP001601059">
    <property type="component" value="Unassembled WGS sequence"/>
</dbReference>
<reference evidence="1 2" key="1">
    <citation type="submission" date="2024-08" db="EMBL/GenBank/DDBJ databases">
        <title>Two novel Cytobacillus novel species.</title>
        <authorList>
            <person name="Liu G."/>
        </authorList>
    </citation>
    <scope>NUCLEOTIDE SEQUENCE [LARGE SCALE GENOMIC DNA]</scope>
    <source>
        <strain evidence="1 2">FJAT-54145</strain>
    </source>
</reference>
<protein>
    <submittedName>
        <fullName evidence="1">Uncharacterized protein</fullName>
    </submittedName>
</protein>
<evidence type="ECO:0000313" key="2">
    <source>
        <dbReference type="Proteomes" id="UP001601059"/>
    </source>
</evidence>
<organism evidence="1 2">
    <name type="scientific">Cytobacillus spartinae</name>
    <dbReference type="NCBI Taxonomy" id="3299023"/>
    <lineage>
        <taxon>Bacteria</taxon>
        <taxon>Bacillati</taxon>
        <taxon>Bacillota</taxon>
        <taxon>Bacilli</taxon>
        <taxon>Bacillales</taxon>
        <taxon>Bacillaceae</taxon>
        <taxon>Cytobacillus</taxon>
    </lineage>
</organism>